<name>A0A1H4HKT7_9SPHI</name>
<proteinExistence type="predicted"/>
<dbReference type="EMBL" id="FNRA01000035">
    <property type="protein sequence ID" value="SEB22393.1"/>
    <property type="molecule type" value="Genomic_DNA"/>
</dbReference>
<organism evidence="1 2">
    <name type="scientific">Pedobacter hartonius</name>
    <dbReference type="NCBI Taxonomy" id="425514"/>
    <lineage>
        <taxon>Bacteria</taxon>
        <taxon>Pseudomonadati</taxon>
        <taxon>Bacteroidota</taxon>
        <taxon>Sphingobacteriia</taxon>
        <taxon>Sphingobacteriales</taxon>
        <taxon>Sphingobacteriaceae</taxon>
        <taxon>Pedobacter</taxon>
    </lineage>
</organism>
<evidence type="ECO:0000313" key="1">
    <source>
        <dbReference type="EMBL" id="SEB22393.1"/>
    </source>
</evidence>
<sequence>MPRYWYVYVPGLNPDPTLPANYRYTPFKPSCAIGSTICAIYSGVPSGYPANFFTILPSISDRLQNYIINGLSTHAPQPIVPRFFVYLKS</sequence>
<evidence type="ECO:0000313" key="2">
    <source>
        <dbReference type="Proteomes" id="UP000198850"/>
    </source>
</evidence>
<dbReference type="AlphaFoldDB" id="A0A1H4HKT7"/>
<dbReference type="Proteomes" id="UP000198850">
    <property type="component" value="Unassembled WGS sequence"/>
</dbReference>
<protein>
    <submittedName>
        <fullName evidence="1">Uncharacterized protein</fullName>
    </submittedName>
</protein>
<dbReference type="STRING" id="425514.SAMN05443550_1352"/>
<reference evidence="1 2" key="1">
    <citation type="submission" date="2016-10" db="EMBL/GenBank/DDBJ databases">
        <authorList>
            <person name="de Groot N.N."/>
        </authorList>
    </citation>
    <scope>NUCLEOTIDE SEQUENCE [LARGE SCALE GENOMIC DNA]</scope>
    <source>
        <strain evidence="1 2">DSM 19033</strain>
    </source>
</reference>
<keyword evidence="2" id="KW-1185">Reference proteome</keyword>
<accession>A0A1H4HKT7</accession>
<gene>
    <name evidence="1" type="ORF">SAMN05443550_1352</name>
</gene>